<gene>
    <name evidence="1" type="ORF">DF188_06785</name>
</gene>
<evidence type="ECO:0000313" key="2">
    <source>
        <dbReference type="Proteomes" id="UP000245014"/>
    </source>
</evidence>
<dbReference type="EMBL" id="QEYI01000005">
    <property type="protein sequence ID" value="PWE20883.1"/>
    <property type="molecule type" value="Genomic_DNA"/>
</dbReference>
<evidence type="ECO:0000313" key="1">
    <source>
        <dbReference type="EMBL" id="PWE20883.1"/>
    </source>
</evidence>
<accession>A0A2U2BZQ4</accession>
<dbReference type="RefSeq" id="WP_109158517.1">
    <property type="nucleotide sequence ID" value="NZ_QEYI01000005.1"/>
</dbReference>
<comment type="caution">
    <text evidence="1">The sequence shown here is derived from an EMBL/GenBank/DDBJ whole genome shotgun (WGS) entry which is preliminary data.</text>
</comment>
<sequence>MYKMPDFKIDEIRTMFEIVTKISVEQKAKLLRWFARQNLDFQLLVFEKQSNHYFKLKNESVDKKILSFASFILALQELYQQEQILKSKNKSQSLDKLGNLSKLEKIRLRKEKLQPKLQTLLNLHSVVESLYIEGFSSRKIQEYILTKHKRSVSHTLISKFIKDYVLTSNFNSGDKQ</sequence>
<name>A0A2U2BZQ4_9BACT</name>
<proteinExistence type="predicted"/>
<dbReference type="AlphaFoldDB" id="A0A2U2BZQ4"/>
<organism evidence="1 2">
    <name type="scientific">Aliarcobacter skirrowii</name>
    <dbReference type="NCBI Taxonomy" id="28200"/>
    <lineage>
        <taxon>Bacteria</taxon>
        <taxon>Pseudomonadati</taxon>
        <taxon>Campylobacterota</taxon>
        <taxon>Epsilonproteobacteria</taxon>
        <taxon>Campylobacterales</taxon>
        <taxon>Arcobacteraceae</taxon>
        <taxon>Aliarcobacter</taxon>
    </lineage>
</organism>
<dbReference type="Proteomes" id="UP000245014">
    <property type="component" value="Unassembled WGS sequence"/>
</dbReference>
<protein>
    <submittedName>
        <fullName evidence="1">Uncharacterized protein</fullName>
    </submittedName>
</protein>
<reference evidence="1 2" key="1">
    <citation type="submission" date="2018-05" db="EMBL/GenBank/DDBJ databases">
        <title>Antimicrobial susceptibility testing and genomic analysis of Arcobacter skirrowii strains and one Arcobacter butzleri isolated from German poultry farms.</title>
        <authorList>
            <person name="Haenel I."/>
            <person name="Hotzel H."/>
            <person name="Tomaso H."/>
            <person name="Busch A."/>
        </authorList>
    </citation>
    <scope>NUCLEOTIDE SEQUENCE [LARGE SCALE GENOMIC DNA]</scope>
    <source>
        <strain evidence="2">v</strain>
    </source>
</reference>